<feature type="domain" description="N-acetyltransferase" evidence="1">
    <location>
        <begin position="32"/>
        <end position="190"/>
    </location>
</feature>
<dbReference type="PANTHER" id="PTHR43138:SF1">
    <property type="entry name" value="N-ACETYLTRANSFERASE ACA1"/>
    <property type="match status" value="1"/>
</dbReference>
<dbReference type="InterPro" id="IPR016181">
    <property type="entry name" value="Acyl_CoA_acyltransferase"/>
</dbReference>
<accession>A0A210PL07</accession>
<organism evidence="2 3">
    <name type="scientific">Mizuhopecten yessoensis</name>
    <name type="common">Japanese scallop</name>
    <name type="synonym">Patinopecten yessoensis</name>
    <dbReference type="NCBI Taxonomy" id="6573"/>
    <lineage>
        <taxon>Eukaryota</taxon>
        <taxon>Metazoa</taxon>
        <taxon>Spiralia</taxon>
        <taxon>Lophotrochozoa</taxon>
        <taxon>Mollusca</taxon>
        <taxon>Bivalvia</taxon>
        <taxon>Autobranchia</taxon>
        <taxon>Pteriomorphia</taxon>
        <taxon>Pectinida</taxon>
        <taxon>Pectinoidea</taxon>
        <taxon>Pectinidae</taxon>
        <taxon>Mizuhopecten</taxon>
    </lineage>
</organism>
<dbReference type="Proteomes" id="UP000242188">
    <property type="component" value="Unassembled WGS sequence"/>
</dbReference>
<dbReference type="InterPro" id="IPR000182">
    <property type="entry name" value="GNAT_dom"/>
</dbReference>
<reference evidence="2 3" key="1">
    <citation type="journal article" date="2017" name="Nat. Ecol. Evol.">
        <title>Scallop genome provides insights into evolution of bilaterian karyotype and development.</title>
        <authorList>
            <person name="Wang S."/>
            <person name="Zhang J."/>
            <person name="Jiao W."/>
            <person name="Li J."/>
            <person name="Xun X."/>
            <person name="Sun Y."/>
            <person name="Guo X."/>
            <person name="Huan P."/>
            <person name="Dong B."/>
            <person name="Zhang L."/>
            <person name="Hu X."/>
            <person name="Sun X."/>
            <person name="Wang J."/>
            <person name="Zhao C."/>
            <person name="Wang Y."/>
            <person name="Wang D."/>
            <person name="Huang X."/>
            <person name="Wang R."/>
            <person name="Lv J."/>
            <person name="Li Y."/>
            <person name="Zhang Z."/>
            <person name="Liu B."/>
            <person name="Lu W."/>
            <person name="Hui Y."/>
            <person name="Liang J."/>
            <person name="Zhou Z."/>
            <person name="Hou R."/>
            <person name="Li X."/>
            <person name="Liu Y."/>
            <person name="Li H."/>
            <person name="Ning X."/>
            <person name="Lin Y."/>
            <person name="Zhao L."/>
            <person name="Xing Q."/>
            <person name="Dou J."/>
            <person name="Li Y."/>
            <person name="Mao J."/>
            <person name="Guo H."/>
            <person name="Dou H."/>
            <person name="Li T."/>
            <person name="Mu C."/>
            <person name="Jiang W."/>
            <person name="Fu Q."/>
            <person name="Fu X."/>
            <person name="Miao Y."/>
            <person name="Liu J."/>
            <person name="Yu Q."/>
            <person name="Li R."/>
            <person name="Liao H."/>
            <person name="Li X."/>
            <person name="Kong Y."/>
            <person name="Jiang Z."/>
            <person name="Chourrout D."/>
            <person name="Li R."/>
            <person name="Bao Z."/>
        </authorList>
    </citation>
    <scope>NUCLEOTIDE SEQUENCE [LARGE SCALE GENOMIC DNA]</scope>
    <source>
        <strain evidence="2 3">PY_sf001</strain>
    </source>
</reference>
<dbReference type="PANTHER" id="PTHR43138">
    <property type="entry name" value="ACETYLTRANSFERASE, GNAT FAMILY"/>
    <property type="match status" value="1"/>
</dbReference>
<dbReference type="CDD" id="cd04301">
    <property type="entry name" value="NAT_SF"/>
    <property type="match status" value="1"/>
</dbReference>
<proteinExistence type="predicted"/>
<dbReference type="Pfam" id="PF00583">
    <property type="entry name" value="Acetyltransf_1"/>
    <property type="match status" value="1"/>
</dbReference>
<protein>
    <submittedName>
        <fullName evidence="2">L-azetidine-2-carboxylic acid acetyltransferase</fullName>
    </submittedName>
</protein>
<keyword evidence="2" id="KW-0808">Transferase</keyword>
<dbReference type="GO" id="GO:0016747">
    <property type="term" value="F:acyltransferase activity, transferring groups other than amino-acyl groups"/>
    <property type="evidence" value="ECO:0007669"/>
    <property type="project" value="InterPro"/>
</dbReference>
<dbReference type="GO" id="GO:0005634">
    <property type="term" value="C:nucleus"/>
    <property type="evidence" value="ECO:0007669"/>
    <property type="project" value="TreeGrafter"/>
</dbReference>
<dbReference type="PROSITE" id="PS51186">
    <property type="entry name" value="GNAT"/>
    <property type="match status" value="1"/>
</dbReference>
<name>A0A210PL07_MIZYE</name>
<dbReference type="AlphaFoldDB" id="A0A210PL07"/>
<dbReference type="InterPro" id="IPR052742">
    <property type="entry name" value="Mito_N-acetyltransferase"/>
</dbReference>
<dbReference type="EMBL" id="NEDP02005594">
    <property type="protein sequence ID" value="OWF37165.1"/>
    <property type="molecule type" value="Genomic_DNA"/>
</dbReference>
<gene>
    <name evidence="2" type="ORF">KP79_PYT21318</name>
</gene>
<dbReference type="Gene3D" id="3.40.630.30">
    <property type="match status" value="1"/>
</dbReference>
<dbReference type="SUPFAM" id="SSF55729">
    <property type="entry name" value="Acyl-CoA N-acyltransferases (Nat)"/>
    <property type="match status" value="1"/>
</dbReference>
<comment type="caution">
    <text evidence="2">The sequence shown here is derived from an EMBL/GenBank/DDBJ whole genome shotgun (WGS) entry which is preliminary data.</text>
</comment>
<evidence type="ECO:0000313" key="3">
    <source>
        <dbReference type="Proteomes" id="UP000242188"/>
    </source>
</evidence>
<keyword evidence="3" id="KW-1185">Reference proteome</keyword>
<dbReference type="OrthoDB" id="10264707at2759"/>
<evidence type="ECO:0000259" key="1">
    <source>
        <dbReference type="PROSITE" id="PS51186"/>
    </source>
</evidence>
<evidence type="ECO:0000313" key="2">
    <source>
        <dbReference type="EMBL" id="OWF37165.1"/>
    </source>
</evidence>
<sequence length="196" mass="22153">MAYVIKKTKSGIVLPYLPAEGQLKDGRKVILEYYKDEDEAQVHAIMKYIVNEEGDCFPSEDLSNVEDFRAYYPLFDLFVCRDVTSGEVIGSLYVKPTFPGRSSHICNAGFAVKKSFRGKGMGRFLAGHYLQIARDLGFQASLFRLVFASNEASVNLWRSMGFIETGRIPNAGYLRGRGLTDALQFYYDLTKIEKKV</sequence>